<keyword evidence="1" id="KW-0521">NADP</keyword>
<accession>A0A6A7A281</accession>
<gene>
    <name evidence="4" type="ORF">CC86DRAFT_22293</name>
</gene>
<dbReference type="GO" id="GO:0016491">
    <property type="term" value="F:oxidoreductase activity"/>
    <property type="evidence" value="ECO:0007669"/>
    <property type="project" value="UniProtKB-KW"/>
</dbReference>
<evidence type="ECO:0000313" key="4">
    <source>
        <dbReference type="EMBL" id="KAF2826904.1"/>
    </source>
</evidence>
<reference evidence="4" key="1">
    <citation type="journal article" date="2020" name="Stud. Mycol.">
        <title>101 Dothideomycetes genomes: a test case for predicting lifestyles and emergence of pathogens.</title>
        <authorList>
            <person name="Haridas S."/>
            <person name="Albert R."/>
            <person name="Binder M."/>
            <person name="Bloem J."/>
            <person name="Labutti K."/>
            <person name="Salamov A."/>
            <person name="Andreopoulos B."/>
            <person name="Baker S."/>
            <person name="Barry K."/>
            <person name="Bills G."/>
            <person name="Bluhm B."/>
            <person name="Cannon C."/>
            <person name="Castanera R."/>
            <person name="Culley D."/>
            <person name="Daum C."/>
            <person name="Ezra D."/>
            <person name="Gonzalez J."/>
            <person name="Henrissat B."/>
            <person name="Kuo A."/>
            <person name="Liang C."/>
            <person name="Lipzen A."/>
            <person name="Lutzoni F."/>
            <person name="Magnuson J."/>
            <person name="Mondo S."/>
            <person name="Nolan M."/>
            <person name="Ohm R."/>
            <person name="Pangilinan J."/>
            <person name="Park H.-J."/>
            <person name="Ramirez L."/>
            <person name="Alfaro M."/>
            <person name="Sun H."/>
            <person name="Tritt A."/>
            <person name="Yoshinaga Y."/>
            <person name="Zwiers L.-H."/>
            <person name="Turgeon B."/>
            <person name="Goodwin S."/>
            <person name="Spatafora J."/>
            <person name="Crous P."/>
            <person name="Grigoriev I."/>
        </authorList>
    </citation>
    <scope>NUCLEOTIDE SEQUENCE</scope>
    <source>
        <strain evidence="4">CBS 113818</strain>
    </source>
</reference>
<dbReference type="PANTHER" id="PTHR47706">
    <property type="entry name" value="NMRA-LIKE FAMILY PROTEIN"/>
    <property type="match status" value="1"/>
</dbReference>
<feature type="domain" description="NmrA-like" evidence="3">
    <location>
        <begin position="19"/>
        <end position="153"/>
    </location>
</feature>
<dbReference type="Pfam" id="PF05368">
    <property type="entry name" value="NmrA"/>
    <property type="match status" value="1"/>
</dbReference>
<keyword evidence="2" id="KW-0560">Oxidoreductase</keyword>
<dbReference type="EMBL" id="MU006225">
    <property type="protein sequence ID" value="KAF2826904.1"/>
    <property type="molecule type" value="Genomic_DNA"/>
</dbReference>
<dbReference type="CDD" id="cd05259">
    <property type="entry name" value="PCBER_SDR_a"/>
    <property type="match status" value="1"/>
</dbReference>
<dbReference type="AlphaFoldDB" id="A0A6A7A281"/>
<organism evidence="4 5">
    <name type="scientific">Ophiobolus disseminans</name>
    <dbReference type="NCBI Taxonomy" id="1469910"/>
    <lineage>
        <taxon>Eukaryota</taxon>
        <taxon>Fungi</taxon>
        <taxon>Dikarya</taxon>
        <taxon>Ascomycota</taxon>
        <taxon>Pezizomycotina</taxon>
        <taxon>Dothideomycetes</taxon>
        <taxon>Pleosporomycetidae</taxon>
        <taxon>Pleosporales</taxon>
        <taxon>Pleosporineae</taxon>
        <taxon>Phaeosphaeriaceae</taxon>
        <taxon>Ophiobolus</taxon>
    </lineage>
</organism>
<protein>
    <submittedName>
        <fullName evidence="4">NAD(P)-binding protein</fullName>
    </submittedName>
</protein>
<dbReference type="InterPro" id="IPR008030">
    <property type="entry name" value="NmrA-like"/>
</dbReference>
<dbReference type="PANTHER" id="PTHR47706:SF7">
    <property type="entry name" value="CIPA-LIKE, PUTATIVE (AFU_ORTHOLOGUE AFUA_1G01630)-RELATED"/>
    <property type="match status" value="1"/>
</dbReference>
<dbReference type="InterPro" id="IPR036291">
    <property type="entry name" value="NAD(P)-bd_dom_sf"/>
</dbReference>
<dbReference type="Proteomes" id="UP000799424">
    <property type="component" value="Unassembled WGS sequence"/>
</dbReference>
<dbReference type="Gene3D" id="3.40.50.720">
    <property type="entry name" value="NAD(P)-binding Rossmann-like Domain"/>
    <property type="match status" value="1"/>
</dbReference>
<dbReference type="InterPro" id="IPR045312">
    <property type="entry name" value="PCBER-like"/>
</dbReference>
<dbReference type="OrthoDB" id="419598at2759"/>
<name>A0A6A7A281_9PLEO</name>
<dbReference type="SUPFAM" id="SSF51735">
    <property type="entry name" value="NAD(P)-binding Rossmann-fold domains"/>
    <property type="match status" value="1"/>
</dbReference>
<evidence type="ECO:0000313" key="5">
    <source>
        <dbReference type="Proteomes" id="UP000799424"/>
    </source>
</evidence>
<keyword evidence="5" id="KW-1185">Reference proteome</keyword>
<proteinExistence type="predicted"/>
<sequence length="335" mass="37134">MALRHASQQASGFVNRIRSIAVVGASGNSGSYIVSSLLAKKQFNITAISRPDSKGTFPEGIKVAHVDYNNHDTIVSALKGHDALIITLSVFAPRDTQPKLVRAAADAGVPWILPNEFGMYNTEEAQNDTIGPGKSQDRELIESLSLSWIGVTTGFWYEHSLSGPGFYGFDISKREVVFFDEGTQKLNTSTWSQVGRGVAGLLSLPVLPDDENDEKTTLSSYRNRMAFVSSFALSQRDMFDALKRVTGTSDREWSISSMSAKERYAEAKEKMKGGDRQAFGRVLYTRYFYDDAGLYEKSHGLDNEKLGLPKEDLDEATRAAIKVGEDGYWRRYGQH</sequence>
<dbReference type="InterPro" id="IPR051609">
    <property type="entry name" value="NmrA/Isoflavone_reductase-like"/>
</dbReference>
<evidence type="ECO:0000256" key="1">
    <source>
        <dbReference type="ARBA" id="ARBA00022857"/>
    </source>
</evidence>
<evidence type="ECO:0000256" key="2">
    <source>
        <dbReference type="ARBA" id="ARBA00023002"/>
    </source>
</evidence>
<evidence type="ECO:0000259" key="3">
    <source>
        <dbReference type="Pfam" id="PF05368"/>
    </source>
</evidence>